<name>A0ABD0WW04_UMBPY</name>
<dbReference type="Proteomes" id="UP001557470">
    <property type="component" value="Unassembled WGS sequence"/>
</dbReference>
<evidence type="ECO:0000313" key="3">
    <source>
        <dbReference type="Proteomes" id="UP001557470"/>
    </source>
</evidence>
<comment type="caution">
    <text evidence="2">The sequence shown here is derived from an EMBL/GenBank/DDBJ whole genome shotgun (WGS) entry which is preliminary data.</text>
</comment>
<evidence type="ECO:0000256" key="1">
    <source>
        <dbReference type="SAM" id="MobiDB-lite"/>
    </source>
</evidence>
<keyword evidence="3" id="KW-1185">Reference proteome</keyword>
<accession>A0ABD0WW04</accession>
<organism evidence="2 3">
    <name type="scientific">Umbra pygmaea</name>
    <name type="common">Eastern mudminnow</name>
    <dbReference type="NCBI Taxonomy" id="75934"/>
    <lineage>
        <taxon>Eukaryota</taxon>
        <taxon>Metazoa</taxon>
        <taxon>Chordata</taxon>
        <taxon>Craniata</taxon>
        <taxon>Vertebrata</taxon>
        <taxon>Euteleostomi</taxon>
        <taxon>Actinopterygii</taxon>
        <taxon>Neopterygii</taxon>
        <taxon>Teleostei</taxon>
        <taxon>Protacanthopterygii</taxon>
        <taxon>Esociformes</taxon>
        <taxon>Umbridae</taxon>
        <taxon>Umbra</taxon>
    </lineage>
</organism>
<gene>
    <name evidence="2" type="ORF">UPYG_G00300400</name>
</gene>
<evidence type="ECO:0000313" key="2">
    <source>
        <dbReference type="EMBL" id="KAL0966808.1"/>
    </source>
</evidence>
<dbReference type="EMBL" id="JAGEUA010000009">
    <property type="protein sequence ID" value="KAL0966808.1"/>
    <property type="molecule type" value="Genomic_DNA"/>
</dbReference>
<proteinExistence type="predicted"/>
<sequence length="84" mass="9345">MLSKIHRELYSSPRSPGCQVPRYPSPSVTVTQPEEGFVSHQATHCQGQEVTELVLTPLSSDTSGVLVEAPRKARVCERRVREKV</sequence>
<protein>
    <submittedName>
        <fullName evidence="2">Uncharacterized protein</fullName>
    </submittedName>
</protein>
<feature type="region of interest" description="Disordered" evidence="1">
    <location>
        <begin position="1"/>
        <end position="26"/>
    </location>
</feature>
<dbReference type="AlphaFoldDB" id="A0ABD0WW04"/>
<reference evidence="2 3" key="1">
    <citation type="submission" date="2024-06" db="EMBL/GenBank/DDBJ databases">
        <authorList>
            <person name="Pan Q."/>
            <person name="Wen M."/>
            <person name="Jouanno E."/>
            <person name="Zahm M."/>
            <person name="Klopp C."/>
            <person name="Cabau C."/>
            <person name="Louis A."/>
            <person name="Berthelot C."/>
            <person name="Parey E."/>
            <person name="Roest Crollius H."/>
            <person name="Montfort J."/>
            <person name="Robinson-Rechavi M."/>
            <person name="Bouchez O."/>
            <person name="Lampietro C."/>
            <person name="Lopez Roques C."/>
            <person name="Donnadieu C."/>
            <person name="Postlethwait J."/>
            <person name="Bobe J."/>
            <person name="Verreycken H."/>
            <person name="Guiguen Y."/>
        </authorList>
    </citation>
    <scope>NUCLEOTIDE SEQUENCE [LARGE SCALE GENOMIC DNA]</scope>
    <source>
        <strain evidence="2">Up_M1</strain>
        <tissue evidence="2">Testis</tissue>
    </source>
</reference>